<accession>A0A0K0G111</accession>
<dbReference type="PANTHER" id="PTHR21583:SF8">
    <property type="entry name" value="PROTEIN ELYS"/>
    <property type="match status" value="1"/>
</dbReference>
<reference evidence="3" key="1">
    <citation type="submission" date="2014-07" db="EMBL/GenBank/DDBJ databases">
        <authorList>
            <person name="Martin A.A"/>
            <person name="De Silva N."/>
        </authorList>
    </citation>
    <scope>NUCLEOTIDE SEQUENCE</scope>
</reference>
<dbReference type="PANTHER" id="PTHR21583">
    <property type="entry name" value="ELYS PROTEIN"/>
    <property type="match status" value="1"/>
</dbReference>
<dbReference type="Proteomes" id="UP000035680">
    <property type="component" value="Unassembled WGS sequence"/>
</dbReference>
<feature type="region of interest" description="Disordered" evidence="1">
    <location>
        <begin position="1225"/>
        <end position="1510"/>
    </location>
</feature>
<protein>
    <submittedName>
        <fullName evidence="4">ELYS-bb domain-containing protein</fullName>
    </submittedName>
</protein>
<evidence type="ECO:0000259" key="2">
    <source>
        <dbReference type="Pfam" id="PF16687"/>
    </source>
</evidence>
<dbReference type="STRING" id="75913.A0A0K0G111"/>
<evidence type="ECO:0000313" key="4">
    <source>
        <dbReference type="WBParaSite" id="SVE_1839800.1"/>
    </source>
</evidence>
<reference evidence="4" key="2">
    <citation type="submission" date="2015-08" db="UniProtKB">
        <authorList>
            <consortium name="WormBaseParasite"/>
        </authorList>
    </citation>
    <scope>IDENTIFICATION</scope>
</reference>
<dbReference type="WBParaSite" id="SVE_1839800.1">
    <property type="protein sequence ID" value="SVE_1839800.1"/>
    <property type="gene ID" value="SVE_1839800"/>
</dbReference>
<dbReference type="Pfam" id="PF16687">
    <property type="entry name" value="ELYS-bb"/>
    <property type="match status" value="1"/>
</dbReference>
<evidence type="ECO:0000256" key="1">
    <source>
        <dbReference type="SAM" id="MobiDB-lite"/>
    </source>
</evidence>
<keyword evidence="3" id="KW-1185">Reference proteome</keyword>
<feature type="compositionally biased region" description="Polar residues" evidence="1">
    <location>
        <begin position="1490"/>
        <end position="1510"/>
    </location>
</feature>
<dbReference type="InterPro" id="IPR052620">
    <property type="entry name" value="ELYS/MEL-28_NucAsmblyFactor"/>
</dbReference>
<proteinExistence type="predicted"/>
<feature type="compositionally biased region" description="Basic and acidic residues" evidence="1">
    <location>
        <begin position="1252"/>
        <end position="1269"/>
    </location>
</feature>
<evidence type="ECO:0000313" key="3">
    <source>
        <dbReference type="Proteomes" id="UP000035680"/>
    </source>
</evidence>
<feature type="compositionally biased region" description="Basic and acidic residues" evidence="1">
    <location>
        <begin position="1227"/>
        <end position="1238"/>
    </location>
</feature>
<dbReference type="InterPro" id="IPR032040">
    <property type="entry name" value="ELYS-bb"/>
</dbReference>
<feature type="domain" description="ELYS beta-propeller" evidence="2">
    <location>
        <begin position="393"/>
        <end position="522"/>
    </location>
</feature>
<organism evidence="3 4">
    <name type="scientific">Strongyloides venezuelensis</name>
    <name type="common">Threadworm</name>
    <dbReference type="NCBI Taxonomy" id="75913"/>
    <lineage>
        <taxon>Eukaryota</taxon>
        <taxon>Metazoa</taxon>
        <taxon>Ecdysozoa</taxon>
        <taxon>Nematoda</taxon>
        <taxon>Chromadorea</taxon>
        <taxon>Rhabditida</taxon>
        <taxon>Tylenchina</taxon>
        <taxon>Panagrolaimomorpha</taxon>
        <taxon>Strongyloidoidea</taxon>
        <taxon>Strongyloididae</taxon>
        <taxon>Strongyloides</taxon>
    </lineage>
</organism>
<name>A0A0K0G111_STRVS</name>
<sequence length="1510" mass="172431">MHPVVTDIYTYHQSKFRFILNVFLVTVFKHNLNICYIVYFSEEMSLDFHRPSFLQQRLVEVESERCNLSTAFGLSEYKSGSPRIGKYLYDSEGKCKYFVVAVEEYLLLYNTEQVCGEPRKRVEYCLGKGARIHDCAFMYLEDNSEGLVVGATTINEAGVKCYGLYLLSAGREAIILDAMAFVKDCKKVFVVYDELHRDELKKIDPAFHNHPHLIMVGMEDGAGYLTHFKNTSKSNALRDRPPTRPTSAFNVLRGFRDKSNTFFCFDASGESTRIKLSEVEVSSISYVHSCRCLLIGFNFGGVVSINLLTQQKIKIRISRGEIKAMQVQEPDDDPRPTSYVWVGSLIGGRLTFTLISLMFYTDPSDPSIVDMNKVALSKRLEFEADKFSHFLALKGITRERTVKADNTTRLEDIHKKDTTLMLFSWINITSKGISLEGALFDLNMYYYKRMVSQIRDDGTYAKQCPLISRFSMNNPNGINFAALLDINLDPESLYRGKSDLIENVDQFFYPSTYGFELHTFTKNAATVLSCEPIQFQFFERLTPLKEHLNEPGMAIRCLSALGFISVKESSQMTEHSTKCSAILSTLLHNFSGNLIIQMIKDSTVTEKYLILLIDWLYTEIQKCVDDFQRIVSKLFEENSEELYSAQITKVNHYIGVFEMMKEIIVAMKVKDLSDSVRGQLYVKEVVIDTFLLYSRLMNVFVEVGLFPITPDVIELHKSLEDIHNKRVLLSRKKLYKLDIEKLLDLLSKTDLECVEKLYPPRNPAILIDLIVAPEIKIIGKLRLISYYALDIGFLRNNNTFIDKVQYNVAFFYKEKDPIDFFEIKKCWREDSIELEDYKENAYTIRPENLDYDYKNNLTPRIVERICQKVYMSDGELKDLHDYLLKQPHGLFIWNYIAVKREEFSMIEPININVLSNVPDEWKTLCEISKNLYEKVKGNSILWRYKMPSLYNKKSGLKNESLCNLTYASIHGKSQNDSELVTDSNKIKSIDTIVDKDYLDHHFAAQRYENLLKTPMSASRWTRVSRLTNVNKSPPMEQPKQIQPTSIMKSQERVSRLRPGMKIGSRIRFNLPDTSSIADNTAGDSTCSTDNNDSMNSTFNGVFHIEKSDEQTEFDDVKCVYKAIIQEKIEEQMSRTVLHEDGKVTVMETQTDEEMLMSDLENSPAKTGADLINHMEERSKNYNIELPTVVLVQSTEEKLTLQEDNTPILKRRKSSIIKKTLAFSGNKGTHEINQDDKICGLKRNSPFDENDEKDSGSAKKTKTNKEENSEGTKQTKTNDNEDEVVVETDISISSLRRSARIHKQSVEPEPPSVPTTRSKIKRGTPSRETSVDPDLPVESKTGTKRGKTSRENSTEPDTPLKARSKHVAASREASIEPEASATIKIRSKRVAASRETSTEPEVPATTKTRPKRGAASREASLEPDVHSTTKTRTKRGTASRETSVEPEVPATPKSRTRRGSSCEQETELRRSTRLRRTPSKEFESNTKKGSKSPSRLPTILETNAANSEKQK</sequence>